<feature type="domain" description="Condensation" evidence="1">
    <location>
        <begin position="37"/>
        <end position="338"/>
    </location>
</feature>
<dbReference type="Gene3D" id="3.30.559.10">
    <property type="entry name" value="Chloramphenicol acetyltransferase-like domain"/>
    <property type="match status" value="1"/>
</dbReference>
<dbReference type="PANTHER" id="PTHR45527:SF1">
    <property type="entry name" value="FATTY ACID SYNTHASE"/>
    <property type="match status" value="1"/>
</dbReference>
<dbReference type="InterPro" id="IPR023213">
    <property type="entry name" value="CAT-like_dom_sf"/>
</dbReference>
<dbReference type="PANTHER" id="PTHR45527">
    <property type="entry name" value="NONRIBOSOMAL PEPTIDE SYNTHETASE"/>
    <property type="match status" value="1"/>
</dbReference>
<dbReference type="SUPFAM" id="SSF52777">
    <property type="entry name" value="CoA-dependent acyltransferases"/>
    <property type="match status" value="2"/>
</dbReference>
<proteinExistence type="predicted"/>
<dbReference type="Proteomes" id="UP000632138">
    <property type="component" value="Unassembled WGS sequence"/>
</dbReference>
<accession>A0ABS2AJV5</accession>
<comment type="caution">
    <text evidence="2">The sequence shown here is derived from an EMBL/GenBank/DDBJ whole genome shotgun (WGS) entry which is preliminary data.</text>
</comment>
<keyword evidence="3" id="KW-1185">Reference proteome</keyword>
<dbReference type="EMBL" id="JAENHP010000013">
    <property type="protein sequence ID" value="MBM2620127.1"/>
    <property type="molecule type" value="Genomic_DNA"/>
</dbReference>
<evidence type="ECO:0000259" key="1">
    <source>
        <dbReference type="Pfam" id="PF00668"/>
    </source>
</evidence>
<dbReference type="InterPro" id="IPR001242">
    <property type="entry name" value="Condensation_dom"/>
</dbReference>
<gene>
    <name evidence="2" type="ORF">JIG36_31895</name>
</gene>
<sequence>MTPTAGHVALSSQQRFLHLVDSGADSGPFGPRYTIVGGWRLTGPVRDDALRAALGDVVNRHEALRSRIVRDSTGAHQQVVSGVEPDLTVRTLRAGPAGRDQRAEELLNEVEADDLPLGRMPVLRAVLARFDAGDAVLVLAAHHTAVDGWSMQVIARDLAACYAGRLDGAPSGLPAVRQYREYVGWQQRTAGTTANDAARRYWRDALDGAEMTPLSLDVPRSAQGENVTSWHRYAFGPGVNDAVNHLARTHRCSPFMVMLAAYALLLRDRTGRDDLVVPTFTPGRRPGWTAGMAGVFFNMLPVRVRLDGRPDTAALMARVRAACLAAYRHELPFIDVVREAPGLMGAVSGEWHSSCTFQLVQFPMTATGERVGDVAWKAMRRRLLSAVRGSQIPDGALWTVELDPAGAVGGIGYGAAQFSPRTVQDLAAGYGRTLARILGGDDVP</sequence>
<dbReference type="Pfam" id="PF00668">
    <property type="entry name" value="Condensation"/>
    <property type="match status" value="1"/>
</dbReference>
<organism evidence="2 3">
    <name type="scientific">Paractinoplanes ovalisporus</name>
    <dbReference type="NCBI Taxonomy" id="2810368"/>
    <lineage>
        <taxon>Bacteria</taxon>
        <taxon>Bacillati</taxon>
        <taxon>Actinomycetota</taxon>
        <taxon>Actinomycetes</taxon>
        <taxon>Micromonosporales</taxon>
        <taxon>Micromonosporaceae</taxon>
        <taxon>Paractinoplanes</taxon>
    </lineage>
</organism>
<evidence type="ECO:0000313" key="2">
    <source>
        <dbReference type="EMBL" id="MBM2620127.1"/>
    </source>
</evidence>
<dbReference type="Gene3D" id="3.30.559.30">
    <property type="entry name" value="Nonribosomal peptide synthetase, condensation domain"/>
    <property type="match status" value="1"/>
</dbReference>
<reference evidence="2 3" key="1">
    <citation type="submission" date="2021-01" db="EMBL/GenBank/DDBJ databases">
        <title>Actinoplanes sp. nov. LDG1-06 isolated from lichen.</title>
        <authorList>
            <person name="Saeng-In P."/>
            <person name="Phongsopitanun W."/>
            <person name="Kanchanasin P."/>
            <person name="Yuki M."/>
            <person name="Kudo T."/>
            <person name="Ohkuma M."/>
            <person name="Tanasupawat S."/>
        </authorList>
    </citation>
    <scope>NUCLEOTIDE SEQUENCE [LARGE SCALE GENOMIC DNA]</scope>
    <source>
        <strain evidence="2 3">LDG1-06</strain>
    </source>
</reference>
<evidence type="ECO:0000313" key="3">
    <source>
        <dbReference type="Proteomes" id="UP000632138"/>
    </source>
</evidence>
<protein>
    <submittedName>
        <fullName evidence="2">Condensation protein</fullName>
    </submittedName>
</protein>
<name>A0ABS2AJV5_9ACTN</name>